<sequence length="287" mass="32171">MKKDKTPPLLKIVRWFFPKVEKVAPFLAHRYFIKIFFTPLRYPLPDKEKVVAQRADLFTIEVLGKQIQCYSWGTGPVVLLVHGWAGRATQFRKFIEALTASGYRAVAFDGPAHGRSEGKQTSIAEFEAVLKKIYETIGEPHAIIAHSFGGGAVLFAAMNGLPVSKLINIASPTIGDEIINTYLKAINGSPGTGVFFKSYILQHYGKSFDEFTSLHFIRHLKQEINLLLVHDENDKEVILKHAQELKKVYPGARLLVTQGLGHTRILKDDEVIRNCVTFISNGRLNGQ</sequence>
<dbReference type="PANTHER" id="PTHR43194">
    <property type="entry name" value="HYDROLASE ALPHA/BETA FOLD FAMILY"/>
    <property type="match status" value="1"/>
</dbReference>
<name>A0AAP2GHQ3_9BACT</name>
<dbReference type="Proteomes" id="UP001319200">
    <property type="component" value="Unassembled WGS sequence"/>
</dbReference>
<dbReference type="InterPro" id="IPR029058">
    <property type="entry name" value="AB_hydrolase_fold"/>
</dbReference>
<dbReference type="RefSeq" id="WP_254161466.1">
    <property type="nucleotide sequence ID" value="NZ_JAHESF010000004.1"/>
</dbReference>
<evidence type="ECO:0000313" key="4">
    <source>
        <dbReference type="Proteomes" id="UP001319200"/>
    </source>
</evidence>
<comment type="caution">
    <text evidence="3">The sequence shown here is derived from an EMBL/GenBank/DDBJ whole genome shotgun (WGS) entry which is preliminary data.</text>
</comment>
<dbReference type="EMBL" id="JAHESF010000004">
    <property type="protein sequence ID" value="MBT1696291.1"/>
    <property type="molecule type" value="Genomic_DNA"/>
</dbReference>
<dbReference type="Gene3D" id="3.40.50.1820">
    <property type="entry name" value="alpha/beta hydrolase"/>
    <property type="match status" value="1"/>
</dbReference>
<dbReference type="SUPFAM" id="SSF53474">
    <property type="entry name" value="alpha/beta-Hydrolases"/>
    <property type="match status" value="1"/>
</dbReference>
<dbReference type="InterPro" id="IPR000073">
    <property type="entry name" value="AB_hydrolase_1"/>
</dbReference>
<accession>A0AAP2GHQ3</accession>
<evidence type="ECO:0000259" key="1">
    <source>
        <dbReference type="Pfam" id="PF00561"/>
    </source>
</evidence>
<keyword evidence="3" id="KW-0378">Hydrolase</keyword>
<gene>
    <name evidence="3" type="ORF">KK083_05355</name>
</gene>
<evidence type="ECO:0000259" key="2">
    <source>
        <dbReference type="Pfam" id="PF08386"/>
    </source>
</evidence>
<feature type="domain" description="Peptidase S33 tripeptidyl aminopeptidase-like C-terminal" evidence="2">
    <location>
        <begin position="221"/>
        <end position="285"/>
    </location>
</feature>
<protein>
    <submittedName>
        <fullName evidence="3">Alpha/beta hydrolase</fullName>
    </submittedName>
</protein>
<dbReference type="AlphaFoldDB" id="A0AAP2GHQ3"/>
<feature type="domain" description="AB hydrolase-1" evidence="1">
    <location>
        <begin position="76"/>
        <end position="171"/>
    </location>
</feature>
<dbReference type="Pfam" id="PF00561">
    <property type="entry name" value="Abhydrolase_1"/>
    <property type="match status" value="1"/>
</dbReference>
<dbReference type="InterPro" id="IPR050228">
    <property type="entry name" value="Carboxylesterase_BioH"/>
</dbReference>
<dbReference type="PANTHER" id="PTHR43194:SF2">
    <property type="entry name" value="PEROXISOMAL MEMBRANE PROTEIN LPX1"/>
    <property type="match status" value="1"/>
</dbReference>
<reference evidence="3 4" key="1">
    <citation type="submission" date="2021-05" db="EMBL/GenBank/DDBJ databases">
        <title>A Polyphasic approach of four new species of the genus Ohtaekwangia: Ohtaekwangia histidinii sp. nov., Ohtaekwangia cretensis sp. nov., Ohtaekwangia indiensis sp. nov., Ohtaekwangia reichenbachii sp. nov. from diverse environment.</title>
        <authorList>
            <person name="Octaviana S."/>
        </authorList>
    </citation>
    <scope>NUCLEOTIDE SEQUENCE [LARGE SCALE GENOMIC DNA]</scope>
    <source>
        <strain evidence="3 4">PWU4</strain>
    </source>
</reference>
<organism evidence="3 4">
    <name type="scientific">Chryseosolibacter histidini</name>
    <dbReference type="NCBI Taxonomy" id="2782349"/>
    <lineage>
        <taxon>Bacteria</taxon>
        <taxon>Pseudomonadati</taxon>
        <taxon>Bacteroidota</taxon>
        <taxon>Cytophagia</taxon>
        <taxon>Cytophagales</taxon>
        <taxon>Chryseotaleaceae</taxon>
        <taxon>Chryseosolibacter</taxon>
    </lineage>
</organism>
<evidence type="ECO:0000313" key="3">
    <source>
        <dbReference type="EMBL" id="MBT1696291.1"/>
    </source>
</evidence>
<proteinExistence type="predicted"/>
<dbReference type="GO" id="GO:0016787">
    <property type="term" value="F:hydrolase activity"/>
    <property type="evidence" value="ECO:0007669"/>
    <property type="project" value="UniProtKB-KW"/>
</dbReference>
<dbReference type="Pfam" id="PF08386">
    <property type="entry name" value="Abhydrolase_4"/>
    <property type="match status" value="1"/>
</dbReference>
<keyword evidence="4" id="KW-1185">Reference proteome</keyword>
<dbReference type="InterPro" id="IPR013595">
    <property type="entry name" value="Pept_S33_TAP-like_C"/>
</dbReference>